<feature type="region of interest" description="Disordered" evidence="1">
    <location>
        <begin position="366"/>
        <end position="437"/>
    </location>
</feature>
<feature type="transmembrane region" description="Helical" evidence="2">
    <location>
        <begin position="79"/>
        <end position="97"/>
    </location>
</feature>
<evidence type="ECO:0000313" key="3">
    <source>
        <dbReference type="EMBL" id="KAF5840828.1"/>
    </source>
</evidence>
<evidence type="ECO:0000313" key="4">
    <source>
        <dbReference type="Proteomes" id="UP000815325"/>
    </source>
</evidence>
<feature type="transmembrane region" description="Helical" evidence="2">
    <location>
        <begin position="161"/>
        <end position="180"/>
    </location>
</feature>
<feature type="transmembrane region" description="Helical" evidence="2">
    <location>
        <begin position="24"/>
        <end position="45"/>
    </location>
</feature>
<evidence type="ECO:0000256" key="1">
    <source>
        <dbReference type="SAM" id="MobiDB-lite"/>
    </source>
</evidence>
<keyword evidence="2" id="KW-0812">Transmembrane</keyword>
<keyword evidence="4" id="KW-1185">Reference proteome</keyword>
<keyword evidence="2" id="KW-1133">Transmembrane helix</keyword>
<evidence type="ECO:0000256" key="2">
    <source>
        <dbReference type="SAM" id="Phobius"/>
    </source>
</evidence>
<feature type="transmembrane region" description="Helical" evidence="2">
    <location>
        <begin position="51"/>
        <end position="67"/>
    </location>
</feature>
<organism evidence="3 4">
    <name type="scientific">Dunaliella salina</name>
    <name type="common">Green alga</name>
    <name type="synonym">Protococcus salinus</name>
    <dbReference type="NCBI Taxonomy" id="3046"/>
    <lineage>
        <taxon>Eukaryota</taxon>
        <taxon>Viridiplantae</taxon>
        <taxon>Chlorophyta</taxon>
        <taxon>core chlorophytes</taxon>
        <taxon>Chlorophyceae</taxon>
        <taxon>CS clade</taxon>
        <taxon>Chlamydomonadales</taxon>
        <taxon>Dunaliellaceae</taxon>
        <taxon>Dunaliella</taxon>
    </lineage>
</organism>
<gene>
    <name evidence="3" type="ORF">DUNSADRAFT_15370</name>
</gene>
<feature type="region of interest" description="Disordered" evidence="1">
    <location>
        <begin position="333"/>
        <end position="352"/>
    </location>
</feature>
<sequence length="463" mass="50463">MKRKGEETRAFLTYQQHIFEQNEAVLVLWPILFIFHVMTAFMSLYNRTYSKGHAVVTLACCLACWFIRKAALWRSSKLLRGLFVLFGFLQMIFYLNYLRGKDSVANVHLYLDLGTNLYSVTPQLVMGLTGAPLLAYVLFIGSHIAAATLFYLYIAKMTMPWALLRAVGIHALTFSAASAVHKRARASYQRRLARHQALLQGEDEATTKPTKAWRTSRGVARPLTQAWSAPDAAGQFATAHAAGPQSAGYAAGPATTHAAAAAAAAAAAPQHTGLSASLLKPARPIAGGLASGGAEGGEVSEKGLLWGKHGHTHAACETAPWSSFAAVQQQQQQQQQQQGQEPQEAQKQQQQQQQQQQLKLEAGAALEQKQQHRQLRHSRTGVEETHLAVPSLSGPANLRDCSAHRTAQADVSQNLASQPVKHQHKEGPPSNTGPISARHTYRSALKRRTVCGFVAYACLPAWL</sequence>
<keyword evidence="2" id="KW-0472">Membrane</keyword>
<dbReference type="EMBL" id="MU069502">
    <property type="protein sequence ID" value="KAF5840828.1"/>
    <property type="molecule type" value="Genomic_DNA"/>
</dbReference>
<reference evidence="3" key="1">
    <citation type="submission" date="2017-08" db="EMBL/GenBank/DDBJ databases">
        <authorList>
            <person name="Polle J.E."/>
            <person name="Barry K."/>
            <person name="Cushman J."/>
            <person name="Schmutz J."/>
            <person name="Tran D."/>
            <person name="Hathwaick L.T."/>
            <person name="Yim W.C."/>
            <person name="Jenkins J."/>
            <person name="Mckie-Krisberg Z.M."/>
            <person name="Prochnik S."/>
            <person name="Lindquist E."/>
            <person name="Dockter R.B."/>
            <person name="Adam C."/>
            <person name="Molina H."/>
            <person name="Bunkerborg J."/>
            <person name="Jin E."/>
            <person name="Buchheim M."/>
            <person name="Magnuson J."/>
        </authorList>
    </citation>
    <scope>NUCLEOTIDE SEQUENCE</scope>
    <source>
        <strain evidence="3">CCAP 19/18</strain>
    </source>
</reference>
<protein>
    <submittedName>
        <fullName evidence="3">Uncharacterized protein</fullName>
    </submittedName>
</protein>
<comment type="caution">
    <text evidence="3">The sequence shown here is derived from an EMBL/GenBank/DDBJ whole genome shotgun (WGS) entry which is preliminary data.</text>
</comment>
<proteinExistence type="predicted"/>
<accession>A0ABQ7H1V8</accession>
<feature type="transmembrane region" description="Helical" evidence="2">
    <location>
        <begin position="133"/>
        <end position="154"/>
    </location>
</feature>
<dbReference type="Proteomes" id="UP000815325">
    <property type="component" value="Unassembled WGS sequence"/>
</dbReference>
<name>A0ABQ7H1V8_DUNSA</name>